<organism evidence="2 3">
    <name type="scientific">Stereum hirsutum (strain FP-91666)</name>
    <name type="common">White-rot fungus</name>
    <dbReference type="NCBI Taxonomy" id="721885"/>
    <lineage>
        <taxon>Eukaryota</taxon>
        <taxon>Fungi</taxon>
        <taxon>Dikarya</taxon>
        <taxon>Basidiomycota</taxon>
        <taxon>Agaricomycotina</taxon>
        <taxon>Agaricomycetes</taxon>
        <taxon>Russulales</taxon>
        <taxon>Stereaceae</taxon>
        <taxon>Stereum</taxon>
    </lineage>
</organism>
<reference evidence="3" key="1">
    <citation type="journal article" date="2012" name="Science">
        <title>The Paleozoic origin of enzymatic lignin decomposition reconstructed from 31 fungal genomes.</title>
        <authorList>
            <person name="Floudas D."/>
            <person name="Binder M."/>
            <person name="Riley R."/>
            <person name="Barry K."/>
            <person name="Blanchette R.A."/>
            <person name="Henrissat B."/>
            <person name="Martinez A.T."/>
            <person name="Otillar R."/>
            <person name="Spatafora J.W."/>
            <person name="Yadav J.S."/>
            <person name="Aerts A."/>
            <person name="Benoit I."/>
            <person name="Boyd A."/>
            <person name="Carlson A."/>
            <person name="Copeland A."/>
            <person name="Coutinho P.M."/>
            <person name="de Vries R.P."/>
            <person name="Ferreira P."/>
            <person name="Findley K."/>
            <person name="Foster B."/>
            <person name="Gaskell J."/>
            <person name="Glotzer D."/>
            <person name="Gorecki P."/>
            <person name="Heitman J."/>
            <person name="Hesse C."/>
            <person name="Hori C."/>
            <person name="Igarashi K."/>
            <person name="Jurgens J.A."/>
            <person name="Kallen N."/>
            <person name="Kersten P."/>
            <person name="Kohler A."/>
            <person name="Kuees U."/>
            <person name="Kumar T.K.A."/>
            <person name="Kuo A."/>
            <person name="LaButti K."/>
            <person name="Larrondo L.F."/>
            <person name="Lindquist E."/>
            <person name="Ling A."/>
            <person name="Lombard V."/>
            <person name="Lucas S."/>
            <person name="Lundell T."/>
            <person name="Martin R."/>
            <person name="McLaughlin D.J."/>
            <person name="Morgenstern I."/>
            <person name="Morin E."/>
            <person name="Murat C."/>
            <person name="Nagy L.G."/>
            <person name="Nolan M."/>
            <person name="Ohm R.A."/>
            <person name="Patyshakuliyeva A."/>
            <person name="Rokas A."/>
            <person name="Ruiz-Duenas F.J."/>
            <person name="Sabat G."/>
            <person name="Salamov A."/>
            <person name="Samejima M."/>
            <person name="Schmutz J."/>
            <person name="Slot J.C."/>
            <person name="St John F."/>
            <person name="Stenlid J."/>
            <person name="Sun H."/>
            <person name="Sun S."/>
            <person name="Syed K."/>
            <person name="Tsang A."/>
            <person name="Wiebenga A."/>
            <person name="Young D."/>
            <person name="Pisabarro A."/>
            <person name="Eastwood D.C."/>
            <person name="Martin F."/>
            <person name="Cullen D."/>
            <person name="Grigoriev I.V."/>
            <person name="Hibbett D.S."/>
        </authorList>
    </citation>
    <scope>NUCLEOTIDE SEQUENCE [LARGE SCALE GENOMIC DNA]</scope>
    <source>
        <strain evidence="3">FP-91666</strain>
    </source>
</reference>
<protein>
    <submittedName>
        <fullName evidence="2">Uncharacterized protein</fullName>
    </submittedName>
</protein>
<feature type="compositionally biased region" description="Polar residues" evidence="1">
    <location>
        <begin position="304"/>
        <end position="314"/>
    </location>
</feature>
<dbReference type="Proteomes" id="UP000053927">
    <property type="component" value="Unassembled WGS sequence"/>
</dbReference>
<feature type="region of interest" description="Disordered" evidence="1">
    <location>
        <begin position="303"/>
        <end position="339"/>
    </location>
</feature>
<feature type="region of interest" description="Disordered" evidence="1">
    <location>
        <begin position="13"/>
        <end position="33"/>
    </location>
</feature>
<gene>
    <name evidence="2" type="ORF">STEHIDRAFT_135501</name>
</gene>
<sequence>MLQHLYHSALVRLRSPPTPTGQGSTSTKRSLSRDAKAFNEDRARFADDPGCFLTGFSCLSLEAAHLVNTLHFLTSVLAIVRRTRDFTLESLENMVLLYPPYHRHLDLYATYSITLCKDSLQEVIEILREANLEWDRLVALPAPSSLRDIPVRILSPARPHQAQFYKFRSGAKSALVHMKFDLILLHPALFLPRGQHLVALKTHEPPTYADWAVIDRELRERNSPSDSAPYPPFSYTSRKRTTLDYLRYHEQKYAFDDLTDRQLELAQLTLEAYDLVLYRPSAFVVEPLPTAVPSMPPLPRQIAASHQVSSNGASIYQDDEERSDSVSETGSELLSPDESHRILARLEDPSTTLEERKDLVDLLLDGARPYRPFPVVPGVELPEVPSLFGHGGHGS</sequence>
<dbReference type="KEGG" id="shs:STEHIDRAFT_135501"/>
<evidence type="ECO:0000313" key="2">
    <source>
        <dbReference type="EMBL" id="EIM80224.1"/>
    </source>
</evidence>
<dbReference type="RefSeq" id="XP_007310824.1">
    <property type="nucleotide sequence ID" value="XM_007310762.1"/>
</dbReference>
<dbReference type="EMBL" id="JH687399">
    <property type="protein sequence ID" value="EIM80224.1"/>
    <property type="molecule type" value="Genomic_DNA"/>
</dbReference>
<dbReference type="GeneID" id="18798438"/>
<proteinExistence type="predicted"/>
<evidence type="ECO:0000313" key="3">
    <source>
        <dbReference type="Proteomes" id="UP000053927"/>
    </source>
</evidence>
<evidence type="ECO:0000256" key="1">
    <source>
        <dbReference type="SAM" id="MobiDB-lite"/>
    </source>
</evidence>
<keyword evidence="3" id="KW-1185">Reference proteome</keyword>
<dbReference type="AlphaFoldDB" id="R7RY14"/>
<name>R7RY14_STEHR</name>
<accession>R7RY14</accession>